<accession>A0A5R9J8V0</accession>
<comment type="caution">
    <text evidence="3">The sequence shown here is derived from an EMBL/GenBank/DDBJ whole genome shotgun (WGS) entry which is preliminary data.</text>
</comment>
<organism evidence="3 4">
    <name type="scientific">Lichenicoccus roseus</name>
    <dbReference type="NCBI Taxonomy" id="2683649"/>
    <lineage>
        <taxon>Bacteria</taxon>
        <taxon>Pseudomonadati</taxon>
        <taxon>Pseudomonadota</taxon>
        <taxon>Alphaproteobacteria</taxon>
        <taxon>Acetobacterales</taxon>
        <taxon>Acetobacteraceae</taxon>
        <taxon>Lichenicoccus</taxon>
    </lineage>
</organism>
<name>A0A5R9J8V0_9PROT</name>
<evidence type="ECO:0000313" key="3">
    <source>
        <dbReference type="EMBL" id="TLU74002.1"/>
    </source>
</evidence>
<evidence type="ECO:0000256" key="1">
    <source>
        <dbReference type="SAM" id="MobiDB-lite"/>
    </source>
</evidence>
<keyword evidence="2" id="KW-0472">Membrane</keyword>
<keyword evidence="2" id="KW-0812">Transmembrane</keyword>
<protein>
    <submittedName>
        <fullName evidence="3">DUF2244 domain-containing protein</fullName>
    </submittedName>
</protein>
<evidence type="ECO:0000256" key="2">
    <source>
        <dbReference type="SAM" id="Phobius"/>
    </source>
</evidence>
<dbReference type="AlphaFoldDB" id="A0A5R9J8V0"/>
<keyword evidence="2" id="KW-1133">Transmembrane helix</keyword>
<reference evidence="3 4" key="1">
    <citation type="submission" date="2019-05" db="EMBL/GenBank/DDBJ databases">
        <authorList>
            <person name="Pankratov T."/>
            <person name="Grouzdev D."/>
        </authorList>
    </citation>
    <scope>NUCLEOTIDE SEQUENCE [LARGE SCALE GENOMIC DNA]</scope>
    <source>
        <strain evidence="3 4">KEBCLARHB70R</strain>
    </source>
</reference>
<dbReference type="EMBL" id="VCDI01000001">
    <property type="protein sequence ID" value="TLU74002.1"/>
    <property type="molecule type" value="Genomic_DNA"/>
</dbReference>
<feature type="transmembrane region" description="Helical" evidence="2">
    <location>
        <begin position="54"/>
        <end position="72"/>
    </location>
</feature>
<dbReference type="OrthoDB" id="9808190at2"/>
<sequence>MAAMPPRFHVRRMADSSDRPATDRDVQDLEKWGPVLLARRMTPNRSLTAHGRNIVILLLTGASLAIGTLFWILGAWPVPGFCGLEVAAACVLLRRNARDLRRIESIELRQWSLLLSRTDTNGRTIERRLSPYWLRVDLLDRPGAIVRVRLAGHGVQEEVGRLLGESERRILAHDLRLALHSCRNPDYGWLDQKPL</sequence>
<proteinExistence type="predicted"/>
<dbReference type="InterPro" id="IPR019253">
    <property type="entry name" value="DUF2244_TM"/>
</dbReference>
<gene>
    <name evidence="3" type="ORF">FE263_01930</name>
</gene>
<evidence type="ECO:0000313" key="4">
    <source>
        <dbReference type="Proteomes" id="UP000305654"/>
    </source>
</evidence>
<feature type="compositionally biased region" description="Basic and acidic residues" evidence="1">
    <location>
        <begin position="12"/>
        <end position="25"/>
    </location>
</feature>
<feature type="region of interest" description="Disordered" evidence="1">
    <location>
        <begin position="1"/>
        <end position="25"/>
    </location>
</feature>
<dbReference type="Proteomes" id="UP000305654">
    <property type="component" value="Unassembled WGS sequence"/>
</dbReference>
<keyword evidence="4" id="KW-1185">Reference proteome</keyword>
<dbReference type="Pfam" id="PF10003">
    <property type="entry name" value="DUF2244"/>
    <property type="match status" value="1"/>
</dbReference>